<dbReference type="Proteomes" id="UP001151287">
    <property type="component" value="Unassembled WGS sequence"/>
</dbReference>
<dbReference type="PANTHER" id="PTHR36326:SF23">
    <property type="entry name" value="OS03G0165900 PROTEIN"/>
    <property type="match status" value="1"/>
</dbReference>
<dbReference type="InterPro" id="IPR011990">
    <property type="entry name" value="TPR-like_helical_dom_sf"/>
</dbReference>
<proteinExistence type="predicted"/>
<accession>A0A9Q0C4G1</accession>
<protein>
    <submittedName>
        <fullName evidence="6">Uncharacterized protein</fullName>
    </submittedName>
</protein>
<keyword evidence="7" id="KW-1185">Reference proteome</keyword>
<keyword evidence="2" id="KW-0677">Repeat</keyword>
<comment type="subcellular location">
    <subcellularLocation>
        <location evidence="1">Nucleus</location>
    </subcellularLocation>
</comment>
<evidence type="ECO:0000256" key="5">
    <source>
        <dbReference type="ARBA" id="ARBA00023242"/>
    </source>
</evidence>
<keyword evidence="3" id="KW-0802">TPR repeat</keyword>
<gene>
    <name evidence="6" type="ORF">LUZ63_018488</name>
</gene>
<evidence type="ECO:0000256" key="4">
    <source>
        <dbReference type="ARBA" id="ARBA00023054"/>
    </source>
</evidence>
<dbReference type="PANTHER" id="PTHR36326">
    <property type="entry name" value="PROTEIN POLLENLESS 3-LIKE 2"/>
    <property type="match status" value="1"/>
</dbReference>
<evidence type="ECO:0000313" key="7">
    <source>
        <dbReference type="Proteomes" id="UP001151287"/>
    </source>
</evidence>
<name>A0A9Q0C4G1_9POAL</name>
<dbReference type="Gene3D" id="1.25.40.10">
    <property type="entry name" value="Tetratricopeptide repeat domain"/>
    <property type="match status" value="1"/>
</dbReference>
<evidence type="ECO:0000256" key="3">
    <source>
        <dbReference type="ARBA" id="ARBA00022803"/>
    </source>
</evidence>
<evidence type="ECO:0000256" key="1">
    <source>
        <dbReference type="ARBA" id="ARBA00004123"/>
    </source>
</evidence>
<evidence type="ECO:0000313" key="6">
    <source>
        <dbReference type="EMBL" id="KAJ1687098.1"/>
    </source>
</evidence>
<dbReference type="SUPFAM" id="SSF48452">
    <property type="entry name" value="TPR-like"/>
    <property type="match status" value="1"/>
</dbReference>
<dbReference type="EMBL" id="JAMQYH010000005">
    <property type="protein sequence ID" value="KAJ1687098.1"/>
    <property type="molecule type" value="Genomic_DNA"/>
</dbReference>
<sequence length="303" mass="35239">MENGRYEWGDEESEGDQESMHVLYKIPPGDGPYARAKHLQLVDKDLDASIPWFWKAVNSGDRMDSALKDMAVVMKQRERSEEAIEAIKSFRHLCSKQAQESLDNLLIDLYKKCGRTKEEIELLKRKLRKIYMGEAFHGKTTKKARSHGKKIQVSIKQETSRVLGNLAWAYMQQHSYIAAEAVYQKAQMIDPDANKACNLSLCLIEQGRLKEARQILSDVLERKYVTYSDSKLFKRAEELMSRIDSQTKFLIWDKNEEPVNDESKMEDDMIQMLDMVIKQWAPFRSKRLPIFEEISAFRDPMAC</sequence>
<comment type="caution">
    <text evidence="6">The sequence shown here is derived from an EMBL/GenBank/DDBJ whole genome shotgun (WGS) entry which is preliminary data.</text>
</comment>
<keyword evidence="4" id="KW-0175">Coiled coil</keyword>
<dbReference type="AlphaFoldDB" id="A0A9Q0C4G1"/>
<dbReference type="InterPro" id="IPR044961">
    <property type="entry name" value="MS5/SDI1"/>
</dbReference>
<keyword evidence="5" id="KW-0539">Nucleus</keyword>
<organism evidence="6 7">
    <name type="scientific">Rhynchospora breviuscula</name>
    <dbReference type="NCBI Taxonomy" id="2022672"/>
    <lineage>
        <taxon>Eukaryota</taxon>
        <taxon>Viridiplantae</taxon>
        <taxon>Streptophyta</taxon>
        <taxon>Embryophyta</taxon>
        <taxon>Tracheophyta</taxon>
        <taxon>Spermatophyta</taxon>
        <taxon>Magnoliopsida</taxon>
        <taxon>Liliopsida</taxon>
        <taxon>Poales</taxon>
        <taxon>Cyperaceae</taxon>
        <taxon>Cyperoideae</taxon>
        <taxon>Rhynchosporeae</taxon>
        <taxon>Rhynchospora</taxon>
    </lineage>
</organism>
<dbReference type="OrthoDB" id="10258631at2759"/>
<dbReference type="Pfam" id="PF14559">
    <property type="entry name" value="TPR_19"/>
    <property type="match status" value="1"/>
</dbReference>
<reference evidence="6" key="1">
    <citation type="journal article" date="2022" name="Cell">
        <title>Repeat-based holocentromeres influence genome architecture and karyotype evolution.</title>
        <authorList>
            <person name="Hofstatter P.G."/>
            <person name="Thangavel G."/>
            <person name="Lux T."/>
            <person name="Neumann P."/>
            <person name="Vondrak T."/>
            <person name="Novak P."/>
            <person name="Zhang M."/>
            <person name="Costa L."/>
            <person name="Castellani M."/>
            <person name="Scott A."/>
            <person name="Toegelov H."/>
            <person name="Fuchs J."/>
            <person name="Mata-Sucre Y."/>
            <person name="Dias Y."/>
            <person name="Vanzela A.L.L."/>
            <person name="Huettel B."/>
            <person name="Almeida C.C.S."/>
            <person name="Simkova H."/>
            <person name="Souza G."/>
            <person name="Pedrosa-Harand A."/>
            <person name="Macas J."/>
            <person name="Mayer K.F.X."/>
            <person name="Houben A."/>
            <person name="Marques A."/>
        </authorList>
    </citation>
    <scope>NUCLEOTIDE SEQUENCE</scope>
    <source>
        <tissue evidence="6">Leaves</tissue>
    </source>
</reference>
<evidence type="ECO:0000256" key="2">
    <source>
        <dbReference type="ARBA" id="ARBA00022737"/>
    </source>
</evidence>
<dbReference type="GO" id="GO:0005634">
    <property type="term" value="C:nucleus"/>
    <property type="evidence" value="ECO:0007669"/>
    <property type="project" value="UniProtKB-SubCell"/>
</dbReference>